<dbReference type="GO" id="GO:0055088">
    <property type="term" value="P:lipid homeostasis"/>
    <property type="evidence" value="ECO:0007669"/>
    <property type="project" value="TreeGrafter"/>
</dbReference>
<feature type="transmembrane region" description="Helical" evidence="6">
    <location>
        <begin position="56"/>
        <end position="75"/>
    </location>
</feature>
<evidence type="ECO:0000259" key="7">
    <source>
        <dbReference type="PROSITE" id="PS50922"/>
    </source>
</evidence>
<keyword evidence="9" id="KW-1185">Reference proteome</keyword>
<dbReference type="PANTHER" id="PTHR13439">
    <property type="entry name" value="CT120 PROTEIN"/>
    <property type="match status" value="1"/>
</dbReference>
<evidence type="ECO:0000256" key="4">
    <source>
        <dbReference type="ARBA" id="ARBA00023136"/>
    </source>
</evidence>
<dbReference type="GO" id="GO:0016020">
    <property type="term" value="C:membrane"/>
    <property type="evidence" value="ECO:0007669"/>
    <property type="project" value="UniProtKB-SubCell"/>
</dbReference>
<keyword evidence="4 5" id="KW-0472">Membrane</keyword>
<dbReference type="Pfam" id="PF03798">
    <property type="entry name" value="TRAM_LAG1_CLN8"/>
    <property type="match status" value="1"/>
</dbReference>
<dbReference type="GO" id="GO:0005783">
    <property type="term" value="C:endoplasmic reticulum"/>
    <property type="evidence" value="ECO:0007669"/>
    <property type="project" value="TreeGrafter"/>
</dbReference>
<dbReference type="HOGENOM" id="CLU_824965_0_0_1"/>
<organism evidence="8 9">
    <name type="scientific">Emiliania huxleyi (strain CCMP1516)</name>
    <dbReference type="NCBI Taxonomy" id="280463"/>
    <lineage>
        <taxon>Eukaryota</taxon>
        <taxon>Haptista</taxon>
        <taxon>Haptophyta</taxon>
        <taxon>Prymnesiophyceae</taxon>
        <taxon>Isochrysidales</taxon>
        <taxon>Noelaerhabdaceae</taxon>
        <taxon>Emiliania</taxon>
    </lineage>
</organism>
<dbReference type="OMA" id="AQWYNGM"/>
<feature type="transmembrane region" description="Helical" evidence="6">
    <location>
        <begin position="15"/>
        <end position="36"/>
    </location>
</feature>
<accession>A0A0D3KRH6</accession>
<evidence type="ECO:0000256" key="1">
    <source>
        <dbReference type="ARBA" id="ARBA00004141"/>
    </source>
</evidence>
<reference evidence="8" key="2">
    <citation type="submission" date="2024-10" db="UniProtKB">
        <authorList>
            <consortium name="EnsemblProtists"/>
        </authorList>
    </citation>
    <scope>IDENTIFICATION</scope>
</reference>
<evidence type="ECO:0000313" key="9">
    <source>
        <dbReference type="Proteomes" id="UP000013827"/>
    </source>
</evidence>
<keyword evidence="3 6" id="KW-1133">Transmembrane helix</keyword>
<reference evidence="9" key="1">
    <citation type="journal article" date="2013" name="Nature">
        <title>Pan genome of the phytoplankton Emiliania underpins its global distribution.</title>
        <authorList>
            <person name="Read B.A."/>
            <person name="Kegel J."/>
            <person name="Klute M.J."/>
            <person name="Kuo A."/>
            <person name="Lefebvre S.C."/>
            <person name="Maumus F."/>
            <person name="Mayer C."/>
            <person name="Miller J."/>
            <person name="Monier A."/>
            <person name="Salamov A."/>
            <person name="Young J."/>
            <person name="Aguilar M."/>
            <person name="Claverie J.M."/>
            <person name="Frickenhaus S."/>
            <person name="Gonzalez K."/>
            <person name="Herman E.K."/>
            <person name="Lin Y.C."/>
            <person name="Napier J."/>
            <person name="Ogata H."/>
            <person name="Sarno A.F."/>
            <person name="Shmutz J."/>
            <person name="Schroeder D."/>
            <person name="de Vargas C."/>
            <person name="Verret F."/>
            <person name="von Dassow P."/>
            <person name="Valentin K."/>
            <person name="Van de Peer Y."/>
            <person name="Wheeler G."/>
            <person name="Dacks J.B."/>
            <person name="Delwiche C.F."/>
            <person name="Dyhrman S.T."/>
            <person name="Glockner G."/>
            <person name="John U."/>
            <person name="Richards T."/>
            <person name="Worden A.Z."/>
            <person name="Zhang X."/>
            <person name="Grigoriev I.V."/>
            <person name="Allen A.E."/>
            <person name="Bidle K."/>
            <person name="Borodovsky M."/>
            <person name="Bowler C."/>
            <person name="Brownlee C."/>
            <person name="Cock J.M."/>
            <person name="Elias M."/>
            <person name="Gladyshev V.N."/>
            <person name="Groth M."/>
            <person name="Guda C."/>
            <person name="Hadaegh A."/>
            <person name="Iglesias-Rodriguez M.D."/>
            <person name="Jenkins J."/>
            <person name="Jones B.M."/>
            <person name="Lawson T."/>
            <person name="Leese F."/>
            <person name="Lindquist E."/>
            <person name="Lobanov A."/>
            <person name="Lomsadze A."/>
            <person name="Malik S.B."/>
            <person name="Marsh M.E."/>
            <person name="Mackinder L."/>
            <person name="Mock T."/>
            <person name="Mueller-Roeber B."/>
            <person name="Pagarete A."/>
            <person name="Parker M."/>
            <person name="Probert I."/>
            <person name="Quesneville H."/>
            <person name="Raines C."/>
            <person name="Rensing S.A."/>
            <person name="Riano-Pachon D.M."/>
            <person name="Richier S."/>
            <person name="Rokitta S."/>
            <person name="Shiraiwa Y."/>
            <person name="Soanes D.M."/>
            <person name="van der Giezen M."/>
            <person name="Wahlund T.M."/>
            <person name="Williams B."/>
            <person name="Wilson W."/>
            <person name="Wolfe G."/>
            <person name="Wurch L.L."/>
        </authorList>
    </citation>
    <scope>NUCLEOTIDE SEQUENCE</scope>
</reference>
<dbReference type="SMART" id="SM00724">
    <property type="entry name" value="TLC"/>
    <property type="match status" value="1"/>
</dbReference>
<evidence type="ECO:0000256" key="5">
    <source>
        <dbReference type="PROSITE-ProRule" id="PRU00205"/>
    </source>
</evidence>
<evidence type="ECO:0000256" key="2">
    <source>
        <dbReference type="ARBA" id="ARBA00022692"/>
    </source>
</evidence>
<dbReference type="InterPro" id="IPR006634">
    <property type="entry name" value="TLC-dom"/>
</dbReference>
<dbReference type="eggNOG" id="KOG4561">
    <property type="taxonomic scope" value="Eukaryota"/>
</dbReference>
<comment type="subcellular location">
    <subcellularLocation>
        <location evidence="1">Membrane</location>
        <topology evidence="1">Multi-pass membrane protein</topology>
    </subcellularLocation>
</comment>
<evidence type="ECO:0000313" key="8">
    <source>
        <dbReference type="EnsemblProtists" id="EOD38361"/>
    </source>
</evidence>
<keyword evidence="2 5" id="KW-0812">Transmembrane</keyword>
<feature type="transmembrane region" description="Helical" evidence="6">
    <location>
        <begin position="220"/>
        <end position="239"/>
    </location>
</feature>
<dbReference type="InterPro" id="IPR050846">
    <property type="entry name" value="TLCD"/>
</dbReference>
<feature type="transmembrane region" description="Helical" evidence="6">
    <location>
        <begin position="95"/>
        <end position="113"/>
    </location>
</feature>
<proteinExistence type="predicted"/>
<dbReference type="PaxDb" id="2903-EOD38361"/>
<protein>
    <recommendedName>
        <fullName evidence="7">TLC domain-containing protein</fullName>
    </recommendedName>
</protein>
<dbReference type="AlphaFoldDB" id="A0A0D3KRH6"/>
<dbReference type="Proteomes" id="UP000013827">
    <property type="component" value="Unassembled WGS sequence"/>
</dbReference>
<name>A0A0D3KRH6_EMIH1</name>
<dbReference type="GeneID" id="17283631"/>
<feature type="transmembrane region" description="Helical" evidence="6">
    <location>
        <begin position="173"/>
        <end position="194"/>
    </location>
</feature>
<dbReference type="EnsemblProtists" id="EOD38361">
    <property type="protein sequence ID" value="EOD38361"/>
    <property type="gene ID" value="EMIHUDRAFT_224769"/>
</dbReference>
<evidence type="ECO:0000256" key="6">
    <source>
        <dbReference type="SAM" id="Phobius"/>
    </source>
</evidence>
<dbReference type="RefSeq" id="XP_005790790.1">
    <property type="nucleotide sequence ID" value="XM_005790733.1"/>
</dbReference>
<dbReference type="PANTHER" id="PTHR13439:SF0">
    <property type="entry name" value="TOPOISOMERASE I DAMAGE AFFECTED PROTEIN 4"/>
    <property type="match status" value="1"/>
</dbReference>
<dbReference type="KEGG" id="ehx:EMIHUDRAFT_224769"/>
<sequence length="342" mass="37732">MERPLPVSSTIHSTIHGLVGKFVLLFCGLHVASILVAPRLFATHYRPLSPSEQRDWHGRVVGSLFATGIVFVALPEYLWPGDALAADEAFGTSDRASLACAIAAAFFVWDVFFCTAACQGWPFVLHASAGLFIYWHALQPFQQRAACFFLCWEASTPLLNLRSQLIACRLTHTRTFSCANVGFAAAFLIIRWGFGMPGSVFWWSDSIALLRAGDPRLRPHVVFVTMAANLALNSLNVWWGSKVLAGVARLARGRGESGASGGEAPGSPSLDEERALELLRPTDAVEPEDGGQRNSHSRFFVYICLHEDWHTILDHRTPFWIIFETSTAALNERLKGGPRPLR</sequence>
<evidence type="ECO:0000256" key="3">
    <source>
        <dbReference type="ARBA" id="ARBA00022989"/>
    </source>
</evidence>
<dbReference type="PROSITE" id="PS50922">
    <property type="entry name" value="TLC"/>
    <property type="match status" value="1"/>
</dbReference>
<feature type="domain" description="TLC" evidence="7">
    <location>
        <begin position="51"/>
        <end position="252"/>
    </location>
</feature>